<protein>
    <submittedName>
        <fullName evidence="2">Uncharacterized protein</fullName>
    </submittedName>
</protein>
<dbReference type="AlphaFoldDB" id="A0AAW6LQF2"/>
<keyword evidence="1" id="KW-0472">Membrane</keyword>
<comment type="caution">
    <text evidence="2">The sequence shown here is derived from an EMBL/GenBank/DDBJ whole genome shotgun (WGS) entry which is preliminary data.</text>
</comment>
<dbReference type="EMBL" id="JARDXE010000014">
    <property type="protein sequence ID" value="MDE8647530.1"/>
    <property type="molecule type" value="Genomic_DNA"/>
</dbReference>
<reference evidence="2" key="1">
    <citation type="submission" date="2023-02" db="EMBL/GenBank/DDBJ databases">
        <title>A novel hydrolase synthesized by Rhodococcus erythropolis HQ is responsible for the detoxification of Zearalenone.</title>
        <authorList>
            <person name="Hu J."/>
            <person name="Xu J."/>
        </authorList>
    </citation>
    <scope>NUCLEOTIDE SEQUENCE</scope>
    <source>
        <strain evidence="2">HQ</strain>
    </source>
</reference>
<dbReference type="RefSeq" id="WP_275232100.1">
    <property type="nucleotide sequence ID" value="NZ_JARDXE010000014.1"/>
</dbReference>
<keyword evidence="1" id="KW-0812">Transmembrane</keyword>
<keyword evidence="1" id="KW-1133">Transmembrane helix</keyword>
<evidence type="ECO:0000313" key="2">
    <source>
        <dbReference type="EMBL" id="MDE8647530.1"/>
    </source>
</evidence>
<dbReference type="Proteomes" id="UP001217325">
    <property type="component" value="Unassembled WGS sequence"/>
</dbReference>
<evidence type="ECO:0000313" key="3">
    <source>
        <dbReference type="Proteomes" id="UP001217325"/>
    </source>
</evidence>
<accession>A0AAW6LQF2</accession>
<name>A0AAW6LQF2_RHOSG</name>
<feature type="transmembrane region" description="Helical" evidence="1">
    <location>
        <begin position="21"/>
        <end position="46"/>
    </location>
</feature>
<organism evidence="2 3">
    <name type="scientific">Rhodococcus qingshengii</name>
    <dbReference type="NCBI Taxonomy" id="334542"/>
    <lineage>
        <taxon>Bacteria</taxon>
        <taxon>Bacillati</taxon>
        <taxon>Actinomycetota</taxon>
        <taxon>Actinomycetes</taxon>
        <taxon>Mycobacteriales</taxon>
        <taxon>Nocardiaceae</taxon>
        <taxon>Rhodococcus</taxon>
        <taxon>Rhodococcus erythropolis group</taxon>
    </lineage>
</organism>
<proteinExistence type="predicted"/>
<feature type="transmembrane region" description="Helical" evidence="1">
    <location>
        <begin position="52"/>
        <end position="74"/>
    </location>
</feature>
<gene>
    <name evidence="2" type="ORF">PXH69_21385</name>
</gene>
<sequence length="129" mass="13937">MRHFRVYNRVRAVGVTFPVAGNHIGIGSAAILGVVVAATAALAAFASFVAGTIALGFVIFIGIVILLTAFFAIVKLTQMGNLREGTQLSLIRDAMRERRIKNFQTPDVGGDINDDFDLLTDSNSVYRNH</sequence>
<evidence type="ECO:0000256" key="1">
    <source>
        <dbReference type="SAM" id="Phobius"/>
    </source>
</evidence>